<dbReference type="InterPro" id="IPR029063">
    <property type="entry name" value="SAM-dependent_MTases_sf"/>
</dbReference>
<gene>
    <name evidence="2" type="ORF">QRX50_42235</name>
</gene>
<dbReference type="Proteomes" id="UP001236014">
    <property type="component" value="Chromosome"/>
</dbReference>
<dbReference type="SUPFAM" id="SSF53335">
    <property type="entry name" value="S-adenosyl-L-methionine-dependent methyltransferases"/>
    <property type="match status" value="1"/>
</dbReference>
<protein>
    <submittedName>
        <fullName evidence="2">Class I SAM-dependent methyltransferase</fullName>
        <ecNumber evidence="2">2.1.-.-</ecNumber>
    </submittedName>
</protein>
<keyword evidence="2" id="KW-0808">Transferase</keyword>
<organism evidence="2 3">
    <name type="scientific">Amycolatopsis carbonis</name>
    <dbReference type="NCBI Taxonomy" id="715471"/>
    <lineage>
        <taxon>Bacteria</taxon>
        <taxon>Bacillati</taxon>
        <taxon>Actinomycetota</taxon>
        <taxon>Actinomycetes</taxon>
        <taxon>Pseudonocardiales</taxon>
        <taxon>Pseudonocardiaceae</taxon>
        <taxon>Amycolatopsis</taxon>
    </lineage>
</organism>
<evidence type="ECO:0000313" key="2">
    <source>
        <dbReference type="EMBL" id="WIX77950.1"/>
    </source>
</evidence>
<dbReference type="Pfam" id="PF08241">
    <property type="entry name" value="Methyltransf_11"/>
    <property type="match status" value="1"/>
</dbReference>
<feature type="domain" description="Methyltransferase type 11" evidence="1">
    <location>
        <begin position="45"/>
        <end position="137"/>
    </location>
</feature>
<dbReference type="RefSeq" id="WP_285968684.1">
    <property type="nucleotide sequence ID" value="NZ_CP127294.1"/>
</dbReference>
<accession>A0A9Y2MR19</accession>
<dbReference type="GO" id="GO:0032259">
    <property type="term" value="P:methylation"/>
    <property type="evidence" value="ECO:0007669"/>
    <property type="project" value="UniProtKB-KW"/>
</dbReference>
<sequence length="203" mass="21667">MTYHDVGRFDARADTYDKSAMQGFFGAVHRATLSFAATGAPRSVLDVGAGTGELLALVHGRFPDAGLSGVDPAARMLARAREKPFPATLSAGSVESLPYPSGNFDLVLSTMSFHHWADPARGLSEIHRVLAPGGTAVVAEHFTRGWLRFAARLLPSRNRTESIEEVVTLAHNAGLDFAGQATVFRLAGLPFVTALRLRKPGNA</sequence>
<dbReference type="PANTHER" id="PTHR43591:SF24">
    <property type="entry name" value="2-METHOXY-6-POLYPRENYL-1,4-BENZOQUINOL METHYLASE, MITOCHONDRIAL"/>
    <property type="match status" value="1"/>
</dbReference>
<dbReference type="InterPro" id="IPR013216">
    <property type="entry name" value="Methyltransf_11"/>
</dbReference>
<dbReference type="KEGG" id="acab:QRX50_42235"/>
<dbReference type="GO" id="GO:0008757">
    <property type="term" value="F:S-adenosylmethionine-dependent methyltransferase activity"/>
    <property type="evidence" value="ECO:0007669"/>
    <property type="project" value="InterPro"/>
</dbReference>
<evidence type="ECO:0000259" key="1">
    <source>
        <dbReference type="Pfam" id="PF08241"/>
    </source>
</evidence>
<dbReference type="AlphaFoldDB" id="A0A9Y2MR19"/>
<dbReference type="EMBL" id="CP127294">
    <property type="protein sequence ID" value="WIX77950.1"/>
    <property type="molecule type" value="Genomic_DNA"/>
</dbReference>
<name>A0A9Y2MR19_9PSEU</name>
<proteinExistence type="predicted"/>
<dbReference type="CDD" id="cd02440">
    <property type="entry name" value="AdoMet_MTases"/>
    <property type="match status" value="1"/>
</dbReference>
<dbReference type="PANTHER" id="PTHR43591">
    <property type="entry name" value="METHYLTRANSFERASE"/>
    <property type="match status" value="1"/>
</dbReference>
<evidence type="ECO:0000313" key="3">
    <source>
        <dbReference type="Proteomes" id="UP001236014"/>
    </source>
</evidence>
<dbReference type="Gene3D" id="3.40.50.150">
    <property type="entry name" value="Vaccinia Virus protein VP39"/>
    <property type="match status" value="1"/>
</dbReference>
<keyword evidence="3" id="KW-1185">Reference proteome</keyword>
<reference evidence="2 3" key="1">
    <citation type="submission" date="2023-06" db="EMBL/GenBank/DDBJ databases">
        <authorList>
            <person name="Oyuntsetseg B."/>
            <person name="Kim S.B."/>
        </authorList>
    </citation>
    <scope>NUCLEOTIDE SEQUENCE [LARGE SCALE GENOMIC DNA]</scope>
    <source>
        <strain evidence="2 3">2-15</strain>
    </source>
</reference>
<keyword evidence="2" id="KW-0489">Methyltransferase</keyword>
<dbReference type="EC" id="2.1.-.-" evidence="2"/>